<dbReference type="EMBL" id="CM055094">
    <property type="protein sequence ID" value="KAJ7561531.1"/>
    <property type="molecule type" value="Genomic_DNA"/>
</dbReference>
<protein>
    <submittedName>
        <fullName evidence="1">Uncharacterized protein</fullName>
    </submittedName>
</protein>
<proteinExistence type="predicted"/>
<comment type="caution">
    <text evidence="1">The sequence shown here is derived from an EMBL/GenBank/DDBJ whole genome shotgun (WGS) entry which is preliminary data.</text>
</comment>
<dbReference type="Proteomes" id="UP001162992">
    <property type="component" value="Chromosome 3"/>
</dbReference>
<accession>A0ACC2E4U7</accession>
<reference evidence="2" key="1">
    <citation type="journal article" date="2024" name="Proc. Natl. Acad. Sci. U.S.A.">
        <title>Extraordinary preservation of gene collinearity over three hundred million years revealed in homosporous lycophytes.</title>
        <authorList>
            <person name="Li C."/>
            <person name="Wickell D."/>
            <person name="Kuo L.Y."/>
            <person name="Chen X."/>
            <person name="Nie B."/>
            <person name="Liao X."/>
            <person name="Peng D."/>
            <person name="Ji J."/>
            <person name="Jenkins J."/>
            <person name="Williams M."/>
            <person name="Shu S."/>
            <person name="Plott C."/>
            <person name="Barry K."/>
            <person name="Rajasekar S."/>
            <person name="Grimwood J."/>
            <person name="Han X."/>
            <person name="Sun S."/>
            <person name="Hou Z."/>
            <person name="He W."/>
            <person name="Dai G."/>
            <person name="Sun C."/>
            <person name="Schmutz J."/>
            <person name="Leebens-Mack J.H."/>
            <person name="Li F.W."/>
            <person name="Wang L."/>
        </authorList>
    </citation>
    <scope>NUCLEOTIDE SEQUENCE [LARGE SCALE GENOMIC DNA]</scope>
    <source>
        <strain evidence="2">cv. PW_Plant_1</strain>
    </source>
</reference>
<name>A0ACC2E4U7_DIPCM</name>
<keyword evidence="2" id="KW-1185">Reference proteome</keyword>
<sequence>MICQPFPSGSLARSQPSICTGFLSIPSLADERSVWSDGLKQSSLSASISVHYWHSEPYQLISVKKRWKSLSKDIHSSGCIRQCGEVAALANGRSSTADKHKDCLRVQEISYRPPGTEAFILKNVTFSLPEKSLGLIYGRSGSGKTTLLQILAGLAMPTKGLVQFGKKGDVNISSQQRTLSNKVGIVFQFPERYFLTDSIIEELTFGWPKNTNDLYLRETLVARVQAAISAVGLYKVPMDLNPRALSDGYKRRLALAVQLLCLQEDVVSALPQVQMPDLLLLDEPLAGLDWNARADVVKVLRRLKQEQTLIVVSHDLKELMQLVDKAWRMEMGGVLVEQKVPLDV</sequence>
<evidence type="ECO:0000313" key="1">
    <source>
        <dbReference type="EMBL" id="KAJ7561531.1"/>
    </source>
</evidence>
<evidence type="ECO:0000313" key="2">
    <source>
        <dbReference type="Proteomes" id="UP001162992"/>
    </source>
</evidence>
<organism evidence="1 2">
    <name type="scientific">Diphasiastrum complanatum</name>
    <name type="common">Issler's clubmoss</name>
    <name type="synonym">Lycopodium complanatum</name>
    <dbReference type="NCBI Taxonomy" id="34168"/>
    <lineage>
        <taxon>Eukaryota</taxon>
        <taxon>Viridiplantae</taxon>
        <taxon>Streptophyta</taxon>
        <taxon>Embryophyta</taxon>
        <taxon>Tracheophyta</taxon>
        <taxon>Lycopodiopsida</taxon>
        <taxon>Lycopodiales</taxon>
        <taxon>Lycopodiaceae</taxon>
        <taxon>Lycopodioideae</taxon>
        <taxon>Diphasiastrum</taxon>
    </lineage>
</organism>
<gene>
    <name evidence="1" type="ORF">O6H91_03G031800</name>
</gene>